<comment type="caution">
    <text evidence="4">The sequence shown here is derived from an EMBL/GenBank/DDBJ whole genome shotgun (WGS) entry which is preliminary data.</text>
</comment>
<evidence type="ECO:0000313" key="4">
    <source>
        <dbReference type="EMBL" id="MFB9097159.1"/>
    </source>
</evidence>
<gene>
    <name evidence="4" type="ORF">ACFFVF_11570</name>
</gene>
<evidence type="ECO:0000256" key="1">
    <source>
        <dbReference type="PROSITE-ProRule" id="PRU00339"/>
    </source>
</evidence>
<dbReference type="InterPro" id="IPR019734">
    <property type="entry name" value="TPR_rpt"/>
</dbReference>
<dbReference type="PROSITE" id="PS50005">
    <property type="entry name" value="TPR"/>
    <property type="match status" value="2"/>
</dbReference>
<dbReference type="SMART" id="SM00028">
    <property type="entry name" value="TPR"/>
    <property type="match status" value="5"/>
</dbReference>
<dbReference type="InterPro" id="IPR011990">
    <property type="entry name" value="TPR-like_helical_dom_sf"/>
</dbReference>
<dbReference type="Pfam" id="PF06580">
    <property type="entry name" value="His_kinase"/>
    <property type="match status" value="1"/>
</dbReference>
<dbReference type="InterPro" id="IPR010559">
    <property type="entry name" value="Sig_transdc_His_kin_internal"/>
</dbReference>
<dbReference type="Gene3D" id="1.25.40.10">
    <property type="entry name" value="Tetratricopeptide repeat domain"/>
    <property type="match status" value="2"/>
</dbReference>
<feature type="transmembrane region" description="Helical" evidence="2">
    <location>
        <begin position="378"/>
        <end position="400"/>
    </location>
</feature>
<dbReference type="InterPro" id="IPR050640">
    <property type="entry name" value="Bact_2-comp_sensor_kinase"/>
</dbReference>
<dbReference type="SUPFAM" id="SSF55874">
    <property type="entry name" value="ATPase domain of HSP90 chaperone/DNA topoisomerase II/histidine kinase"/>
    <property type="match status" value="1"/>
</dbReference>
<sequence length="615" mass="71401">MKHCFLSIFLIYISLFFFLLSCTQSKVNTTDFDAAMETTDSLMIYSPKKTIRILDSLKLHYSDISEEQEALLLFKKGEVYYVNDLYLEAIQEHQKAYTLFSKQKDNYNKTRSLITLSAANLRFENVEKSQEYALEALHEATLLSDKRLLAKANNLLFQLHFTLEDYSKALDYIQKAEKIFTDEKDTVSALAIKSNIAAVYLKQKNNQKALAVYKESLHLGKNINAPQTIVKILNNIGFTYIEVKEYAFAIQFFESAIDLNKNIDAINAAPYKGLGYVYFLNNDFKKAITNYNAALVIYKQNKNLPEQIEILDKLITLTIQEKNPQNALMYQAERDQLQVALQTIEKERLLHFSTIKYKAKEKEIALQYEQQTNKKNRWLFGSLLLILTLLLFLLGSYLYITKLKAANKASQLEQSLLRVQMNPHFIFNTLAAIQNITLENSPIKASNYIAKFSKLIRQNFDYVQKEEITLEQEINMISNYIETQQFRFQYSFQYVLTLSQNCNSQSIKVPPMLLQPFVENAIEYGLKEKKEDGLLEINIDKEGNQLCFEIKDNGIGRSNEAKQYKKNGVLHATEIFIERLKLRKKSEEETFQIIDLYDLENQPVGTKIVFKIYIK</sequence>
<name>A0ABV5GP48_9FLAO</name>
<dbReference type="Pfam" id="PF13424">
    <property type="entry name" value="TPR_12"/>
    <property type="match status" value="1"/>
</dbReference>
<dbReference type="PROSITE" id="PS51257">
    <property type="entry name" value="PROKAR_LIPOPROTEIN"/>
    <property type="match status" value="1"/>
</dbReference>
<protein>
    <submittedName>
        <fullName evidence="4">Tetratricopeptide repeat protein</fullName>
    </submittedName>
</protein>
<feature type="domain" description="Signal transduction histidine kinase internal region" evidence="3">
    <location>
        <begin position="413"/>
        <end position="490"/>
    </location>
</feature>
<keyword evidence="2" id="KW-0472">Membrane</keyword>
<dbReference type="EMBL" id="JBHMEY010000038">
    <property type="protein sequence ID" value="MFB9097159.1"/>
    <property type="molecule type" value="Genomic_DNA"/>
</dbReference>
<accession>A0ABV5GP48</accession>
<feature type="repeat" description="TPR" evidence="1">
    <location>
        <begin position="268"/>
        <end position="301"/>
    </location>
</feature>
<evidence type="ECO:0000259" key="3">
    <source>
        <dbReference type="Pfam" id="PF06580"/>
    </source>
</evidence>
<dbReference type="InterPro" id="IPR036890">
    <property type="entry name" value="HATPase_C_sf"/>
</dbReference>
<dbReference type="SUPFAM" id="SSF48452">
    <property type="entry name" value="TPR-like"/>
    <property type="match status" value="2"/>
</dbReference>
<dbReference type="PANTHER" id="PTHR34220">
    <property type="entry name" value="SENSOR HISTIDINE KINASE YPDA"/>
    <property type="match status" value="1"/>
</dbReference>
<keyword evidence="1" id="KW-0802">TPR repeat</keyword>
<keyword evidence="2" id="KW-1133">Transmembrane helix</keyword>
<feature type="repeat" description="TPR" evidence="1">
    <location>
        <begin position="230"/>
        <end position="263"/>
    </location>
</feature>
<reference evidence="4 5" key="1">
    <citation type="submission" date="2024-09" db="EMBL/GenBank/DDBJ databases">
        <authorList>
            <person name="Sun Q."/>
            <person name="Mori K."/>
        </authorList>
    </citation>
    <scope>NUCLEOTIDE SEQUENCE [LARGE SCALE GENOMIC DNA]</scope>
    <source>
        <strain evidence="4 5">CECT 7955</strain>
    </source>
</reference>
<organism evidence="4 5">
    <name type="scientific">Flavobacterium jumunjinense</name>
    <dbReference type="NCBI Taxonomy" id="998845"/>
    <lineage>
        <taxon>Bacteria</taxon>
        <taxon>Pseudomonadati</taxon>
        <taxon>Bacteroidota</taxon>
        <taxon>Flavobacteriia</taxon>
        <taxon>Flavobacteriales</taxon>
        <taxon>Flavobacteriaceae</taxon>
        <taxon>Flavobacterium</taxon>
    </lineage>
</organism>
<keyword evidence="2" id="KW-0812">Transmembrane</keyword>
<dbReference type="RefSeq" id="WP_236454251.1">
    <property type="nucleotide sequence ID" value="NZ_CBCSGE010000033.1"/>
</dbReference>
<keyword evidence="5" id="KW-1185">Reference proteome</keyword>
<evidence type="ECO:0000256" key="2">
    <source>
        <dbReference type="SAM" id="Phobius"/>
    </source>
</evidence>
<dbReference type="Gene3D" id="3.30.565.10">
    <property type="entry name" value="Histidine kinase-like ATPase, C-terminal domain"/>
    <property type="match status" value="1"/>
</dbReference>
<dbReference type="PANTHER" id="PTHR34220:SF7">
    <property type="entry name" value="SENSOR HISTIDINE KINASE YPDA"/>
    <property type="match status" value="1"/>
</dbReference>
<evidence type="ECO:0000313" key="5">
    <source>
        <dbReference type="Proteomes" id="UP001589607"/>
    </source>
</evidence>
<dbReference type="Proteomes" id="UP001589607">
    <property type="component" value="Unassembled WGS sequence"/>
</dbReference>
<proteinExistence type="predicted"/>